<feature type="signal peptide" evidence="2">
    <location>
        <begin position="1"/>
        <end position="20"/>
    </location>
</feature>
<gene>
    <name evidence="3" type="ORF">ED208_12015</name>
</gene>
<sequence length="456" mass="47644">MKHTPASLLSALSLLLVACAGDISPDKTVEEPETPAEALPGPGGPQVVFSKTDSGLYHASVDASGSDWIYIDLDSQTQVFPASPEASDEWDLAHRGPEIKLNGGVSGTPPGGQAVIVYGDKSAEGSRYPFDSVSAAPTTTAVSYQTDASTSELGALVALLQLLQSLGLPVTDPTAGVAYAMNSYPEADQEPSTATGAGDYGWYRNSGLAAGSEISARGNVAYVLRTVECRYYKLRLLGYTGAGGATGHPQYEFLEIPGNACGGADSPVAPLGRAQFAASGSGYTVAVDASDEDAWVHLDLANHTQVVPSNPGNDPLGWDIALKRSDLKLNSGVSGSGSVLLHDGLRDDWAARVQAPTVTDSSYHSDAEGALAFVTYPAAERSGDAACGGINGDHGWYYYSGFCNDGKGMHYISPREVVYVLRGRDGQYWKLRMLGYYDGSGSSAHPSLEYAPVAAP</sequence>
<dbReference type="RefSeq" id="WP_123212149.1">
    <property type="nucleotide sequence ID" value="NZ_RJVO01000005.1"/>
</dbReference>
<accession>A0A3N0V8K0</accession>
<dbReference type="EMBL" id="RJVO01000005">
    <property type="protein sequence ID" value="ROH89127.1"/>
    <property type="molecule type" value="Genomic_DNA"/>
</dbReference>
<evidence type="ECO:0000313" key="3">
    <source>
        <dbReference type="EMBL" id="ROH89127.1"/>
    </source>
</evidence>
<feature type="region of interest" description="Disordered" evidence="1">
    <location>
        <begin position="26"/>
        <end position="47"/>
    </location>
</feature>
<evidence type="ECO:0000256" key="2">
    <source>
        <dbReference type="SAM" id="SignalP"/>
    </source>
</evidence>
<dbReference type="InterPro" id="IPR025921">
    <property type="entry name" value="HmuY"/>
</dbReference>
<evidence type="ECO:0008006" key="5">
    <source>
        <dbReference type="Google" id="ProtNLM"/>
    </source>
</evidence>
<feature type="chain" id="PRO_5018255378" description="BACON domain-containing protein" evidence="2">
    <location>
        <begin position="21"/>
        <end position="456"/>
    </location>
</feature>
<protein>
    <recommendedName>
        <fullName evidence="5">BACON domain-containing protein</fullName>
    </recommendedName>
</protein>
<evidence type="ECO:0000313" key="4">
    <source>
        <dbReference type="Proteomes" id="UP000282106"/>
    </source>
</evidence>
<dbReference type="InParanoid" id="A0A3N0V8K0"/>
<organism evidence="3 4">
    <name type="scientific">Stagnimonas aquatica</name>
    <dbReference type="NCBI Taxonomy" id="2689987"/>
    <lineage>
        <taxon>Bacteria</taxon>
        <taxon>Pseudomonadati</taxon>
        <taxon>Pseudomonadota</taxon>
        <taxon>Gammaproteobacteria</taxon>
        <taxon>Nevskiales</taxon>
        <taxon>Nevskiaceae</taxon>
        <taxon>Stagnimonas</taxon>
    </lineage>
</organism>
<name>A0A3N0V8K0_9GAMM</name>
<dbReference type="CDD" id="cd12105">
    <property type="entry name" value="HmuY"/>
    <property type="match status" value="2"/>
</dbReference>
<keyword evidence="4" id="KW-1185">Reference proteome</keyword>
<dbReference type="Proteomes" id="UP000282106">
    <property type="component" value="Unassembled WGS sequence"/>
</dbReference>
<keyword evidence="2" id="KW-0732">Signal</keyword>
<dbReference type="PROSITE" id="PS51257">
    <property type="entry name" value="PROKAR_LIPOPROTEIN"/>
    <property type="match status" value="1"/>
</dbReference>
<reference evidence="3 4" key="1">
    <citation type="submission" date="2018-10" db="EMBL/GenBank/DDBJ databases">
        <authorList>
            <person name="Chen W.-M."/>
        </authorList>
    </citation>
    <scope>NUCLEOTIDE SEQUENCE [LARGE SCALE GENOMIC DNA]</scope>
    <source>
        <strain evidence="3 4">THS-13</strain>
    </source>
</reference>
<comment type="caution">
    <text evidence="3">The sequence shown here is derived from an EMBL/GenBank/DDBJ whole genome shotgun (WGS) entry which is preliminary data.</text>
</comment>
<proteinExistence type="predicted"/>
<dbReference type="Pfam" id="PF14064">
    <property type="entry name" value="HmuY"/>
    <property type="match status" value="2"/>
</dbReference>
<evidence type="ECO:0000256" key="1">
    <source>
        <dbReference type="SAM" id="MobiDB-lite"/>
    </source>
</evidence>
<dbReference type="AlphaFoldDB" id="A0A3N0V8K0"/>